<evidence type="ECO:0000256" key="1">
    <source>
        <dbReference type="SAM" id="MobiDB-lite"/>
    </source>
</evidence>
<dbReference type="OrthoDB" id="10489771at2759"/>
<evidence type="ECO:0000313" key="4">
    <source>
        <dbReference type="WBParaSite" id="SSLN_0000711101-mRNA-1"/>
    </source>
</evidence>
<evidence type="ECO:0000313" key="2">
    <source>
        <dbReference type="EMBL" id="VDL93277.1"/>
    </source>
</evidence>
<dbReference type="WBParaSite" id="SSLN_0000711101-mRNA-1">
    <property type="protein sequence ID" value="SSLN_0000711101-mRNA-1"/>
    <property type="gene ID" value="SSLN_0000711101"/>
</dbReference>
<sequence length="137" mass="14628">MGFSDSAVCSALLASNLDKISALQLLIGPDTTTPTTAGSASGAAARPHAYGTTPHPSTNQHNAAHKNRRKKGLYSMFSKALRTCYGLYRKTEDDGALIHNLIIAHPTSGGNSSQGPFEMAREDLQIHDDFSSKKKVD</sequence>
<reference evidence="4" key="1">
    <citation type="submission" date="2016-06" db="UniProtKB">
        <authorList>
            <consortium name="WormBaseParasite"/>
        </authorList>
    </citation>
    <scope>IDENTIFICATION</scope>
</reference>
<dbReference type="Proteomes" id="UP000275846">
    <property type="component" value="Unassembled WGS sequence"/>
</dbReference>
<gene>
    <name evidence="2" type="ORF">SSLN_LOCUS6892</name>
</gene>
<accession>A0A183SRP4</accession>
<dbReference type="AlphaFoldDB" id="A0A183SRP4"/>
<evidence type="ECO:0000313" key="3">
    <source>
        <dbReference type="Proteomes" id="UP000275846"/>
    </source>
</evidence>
<organism evidence="4">
    <name type="scientific">Schistocephalus solidus</name>
    <name type="common">Tapeworm</name>
    <dbReference type="NCBI Taxonomy" id="70667"/>
    <lineage>
        <taxon>Eukaryota</taxon>
        <taxon>Metazoa</taxon>
        <taxon>Spiralia</taxon>
        <taxon>Lophotrochozoa</taxon>
        <taxon>Platyhelminthes</taxon>
        <taxon>Cestoda</taxon>
        <taxon>Eucestoda</taxon>
        <taxon>Diphyllobothriidea</taxon>
        <taxon>Diphyllobothriidae</taxon>
        <taxon>Schistocephalus</taxon>
    </lineage>
</organism>
<feature type="compositionally biased region" description="Low complexity" evidence="1">
    <location>
        <begin position="33"/>
        <end position="45"/>
    </location>
</feature>
<proteinExistence type="predicted"/>
<dbReference type="EMBL" id="UYSU01033897">
    <property type="protein sequence ID" value="VDL93277.1"/>
    <property type="molecule type" value="Genomic_DNA"/>
</dbReference>
<feature type="region of interest" description="Disordered" evidence="1">
    <location>
        <begin position="33"/>
        <end position="70"/>
    </location>
</feature>
<name>A0A183SRP4_SCHSO</name>
<keyword evidence="3" id="KW-1185">Reference proteome</keyword>
<protein>
    <submittedName>
        <fullName evidence="4">UBA domain-containing protein</fullName>
    </submittedName>
</protein>
<reference evidence="2 3" key="2">
    <citation type="submission" date="2018-11" db="EMBL/GenBank/DDBJ databases">
        <authorList>
            <consortium name="Pathogen Informatics"/>
        </authorList>
    </citation>
    <scope>NUCLEOTIDE SEQUENCE [LARGE SCALE GENOMIC DNA]</scope>
    <source>
        <strain evidence="2 3">NST_G2</strain>
    </source>
</reference>